<dbReference type="PANTHER" id="PTHR30204:SF69">
    <property type="entry name" value="MERR-FAMILY TRANSCRIPTIONAL REGULATOR"/>
    <property type="match status" value="1"/>
</dbReference>
<feature type="domain" description="HTH merR-type" evidence="5">
    <location>
        <begin position="121"/>
        <end position="190"/>
    </location>
</feature>
<dbReference type="RefSeq" id="WP_171783380.1">
    <property type="nucleotide sequence ID" value="NZ_BAAAML010000014.1"/>
</dbReference>
<evidence type="ECO:0000256" key="3">
    <source>
        <dbReference type="ARBA" id="ARBA00023125"/>
    </source>
</evidence>
<evidence type="ECO:0000259" key="5">
    <source>
        <dbReference type="PROSITE" id="PS50937"/>
    </source>
</evidence>
<name>A0ABX2A3A9_9MICO</name>
<dbReference type="Pfam" id="PF13411">
    <property type="entry name" value="MerR_1"/>
    <property type="match status" value="1"/>
</dbReference>
<keyword evidence="1" id="KW-0678">Repressor</keyword>
<dbReference type="GO" id="GO:0003677">
    <property type="term" value="F:DNA binding"/>
    <property type="evidence" value="ECO:0007669"/>
    <property type="project" value="UniProtKB-KW"/>
</dbReference>
<protein>
    <submittedName>
        <fullName evidence="6">DNA-binding transcriptional MerR regulator</fullName>
    </submittedName>
</protein>
<dbReference type="PANTHER" id="PTHR30204">
    <property type="entry name" value="REDOX-CYCLING DRUG-SENSING TRANSCRIPTIONAL ACTIVATOR SOXR"/>
    <property type="match status" value="1"/>
</dbReference>
<organism evidence="6 7">
    <name type="scientific">Isoptericola halotolerans</name>
    <dbReference type="NCBI Taxonomy" id="300560"/>
    <lineage>
        <taxon>Bacteria</taxon>
        <taxon>Bacillati</taxon>
        <taxon>Actinomycetota</taxon>
        <taxon>Actinomycetes</taxon>
        <taxon>Micrococcales</taxon>
        <taxon>Promicromonosporaceae</taxon>
        <taxon>Isoptericola</taxon>
    </lineage>
</organism>
<dbReference type="Gene3D" id="1.10.1660.10">
    <property type="match status" value="2"/>
</dbReference>
<dbReference type="SMART" id="SM00422">
    <property type="entry name" value="HTH_MERR"/>
    <property type="match status" value="2"/>
</dbReference>
<dbReference type="EMBL" id="JABEZU010000002">
    <property type="protein sequence ID" value="NOV97134.1"/>
    <property type="molecule type" value="Genomic_DNA"/>
</dbReference>
<dbReference type="SUPFAM" id="SSF46955">
    <property type="entry name" value="Putative DNA-binding domain"/>
    <property type="match status" value="2"/>
</dbReference>
<keyword evidence="3 6" id="KW-0238">DNA-binding</keyword>
<feature type="domain" description="HTH merR-type" evidence="5">
    <location>
        <begin position="6"/>
        <end position="52"/>
    </location>
</feature>
<evidence type="ECO:0000256" key="2">
    <source>
        <dbReference type="ARBA" id="ARBA00023015"/>
    </source>
</evidence>
<dbReference type="InterPro" id="IPR047057">
    <property type="entry name" value="MerR_fam"/>
</dbReference>
<dbReference type="InterPro" id="IPR009061">
    <property type="entry name" value="DNA-bd_dom_put_sf"/>
</dbReference>
<keyword evidence="4" id="KW-0804">Transcription</keyword>
<evidence type="ECO:0000313" key="6">
    <source>
        <dbReference type="EMBL" id="NOV97134.1"/>
    </source>
</evidence>
<dbReference type="Pfam" id="PF00376">
    <property type="entry name" value="MerR"/>
    <property type="match status" value="1"/>
</dbReference>
<dbReference type="Proteomes" id="UP000757540">
    <property type="component" value="Unassembled WGS sequence"/>
</dbReference>
<reference evidence="6 7" key="1">
    <citation type="submission" date="2020-05" db="EMBL/GenBank/DDBJ databases">
        <title>Genomic Encyclopedia of Type Strains, Phase III (KMG-III): the genomes of soil and plant-associated and newly described type strains.</title>
        <authorList>
            <person name="Whitman W."/>
        </authorList>
    </citation>
    <scope>NUCLEOTIDE SEQUENCE [LARGE SCALE GENOMIC DNA]</scope>
    <source>
        <strain evidence="6 7">KCTC 19046</strain>
    </source>
</reference>
<accession>A0ABX2A3A9</accession>
<dbReference type="PROSITE" id="PS50937">
    <property type="entry name" value="HTH_MERR_2"/>
    <property type="match status" value="2"/>
</dbReference>
<gene>
    <name evidence="6" type="ORF">HDG69_001709</name>
</gene>
<dbReference type="InterPro" id="IPR000551">
    <property type="entry name" value="MerR-type_HTH_dom"/>
</dbReference>
<proteinExistence type="predicted"/>
<keyword evidence="2" id="KW-0805">Transcription regulation</keyword>
<evidence type="ECO:0000256" key="1">
    <source>
        <dbReference type="ARBA" id="ARBA00022491"/>
    </source>
</evidence>
<evidence type="ECO:0000313" key="7">
    <source>
        <dbReference type="Proteomes" id="UP000757540"/>
    </source>
</evidence>
<keyword evidence="7" id="KW-1185">Reference proteome</keyword>
<sequence>MNGRRRTSDVARATGYSVQQVRDLERLGVIPPASRSSNGYRRYRPLHLQAVRAYRGLATAVGPVIARRTMVELWRSPRDVAVASLTELHVGLAEDRRQTLQALDALYEIGAEPAATRAGDVLSITELADALGVRTSTLRHWESEGLVTAQRVGSLRVRTYDVGQVGAARIVAALRAAGYGVPEVATVMAALRGAGGTAQAETALRERLDTIATRSLALLRAGTDLVAVVDSVELERSRTTRATRPSAPG</sequence>
<comment type="caution">
    <text evidence="6">The sequence shown here is derived from an EMBL/GenBank/DDBJ whole genome shotgun (WGS) entry which is preliminary data.</text>
</comment>
<evidence type="ECO:0000256" key="4">
    <source>
        <dbReference type="ARBA" id="ARBA00023163"/>
    </source>
</evidence>